<keyword evidence="2" id="KW-1003">Cell membrane</keyword>
<evidence type="ECO:0000256" key="5">
    <source>
        <dbReference type="ARBA" id="ARBA00022967"/>
    </source>
</evidence>
<dbReference type="Proteomes" id="UP000219439">
    <property type="component" value="Unassembled WGS sequence"/>
</dbReference>
<reference evidence="8 9" key="1">
    <citation type="submission" date="2017-09" db="EMBL/GenBank/DDBJ databases">
        <authorList>
            <person name="Ehlers B."/>
            <person name="Leendertz F.H."/>
        </authorList>
    </citation>
    <scope>NUCLEOTIDE SEQUENCE [LARGE SCALE GENOMIC DNA]</scope>
    <source>
        <strain evidence="8 9">DSM 18289</strain>
    </source>
</reference>
<dbReference type="GO" id="GO:0005524">
    <property type="term" value="F:ATP binding"/>
    <property type="evidence" value="ECO:0007669"/>
    <property type="project" value="UniProtKB-KW"/>
</dbReference>
<dbReference type="SUPFAM" id="SSF52540">
    <property type="entry name" value="P-loop containing nucleoside triphosphate hydrolases"/>
    <property type="match status" value="1"/>
</dbReference>
<gene>
    <name evidence="8" type="ORF">SAMN06265368_1322</name>
</gene>
<keyword evidence="2" id="KW-0472">Membrane</keyword>
<feature type="domain" description="ABC transporter" evidence="7">
    <location>
        <begin position="31"/>
        <end position="251"/>
    </location>
</feature>
<protein>
    <submittedName>
        <fullName evidence="8">Lipoprotein-releasing system ATP-binding protein</fullName>
    </submittedName>
</protein>
<dbReference type="InterPro" id="IPR027417">
    <property type="entry name" value="P-loop_NTPase"/>
</dbReference>
<evidence type="ECO:0000313" key="9">
    <source>
        <dbReference type="Proteomes" id="UP000219439"/>
    </source>
</evidence>
<dbReference type="PANTHER" id="PTHR24220">
    <property type="entry name" value="IMPORT ATP-BINDING PROTEIN"/>
    <property type="match status" value="1"/>
</dbReference>
<accession>A0A285NG01</accession>
<organism evidence="8 9">
    <name type="scientific">Cohaesibacter gelatinilyticus</name>
    <dbReference type="NCBI Taxonomy" id="372072"/>
    <lineage>
        <taxon>Bacteria</taxon>
        <taxon>Pseudomonadati</taxon>
        <taxon>Pseudomonadota</taxon>
        <taxon>Alphaproteobacteria</taxon>
        <taxon>Hyphomicrobiales</taxon>
        <taxon>Cohaesibacteraceae</taxon>
    </lineage>
</organism>
<keyword evidence="2" id="KW-0997">Cell inner membrane</keyword>
<dbReference type="FunFam" id="3.40.50.300:FF:000032">
    <property type="entry name" value="Export ABC transporter ATP-binding protein"/>
    <property type="match status" value="1"/>
</dbReference>
<keyword evidence="4 8" id="KW-0067">ATP-binding</keyword>
<dbReference type="SMART" id="SM00382">
    <property type="entry name" value="AAA"/>
    <property type="match status" value="1"/>
</dbReference>
<dbReference type="InterPro" id="IPR003439">
    <property type="entry name" value="ABC_transporter-like_ATP-bd"/>
</dbReference>
<dbReference type="GO" id="GO:0016887">
    <property type="term" value="F:ATP hydrolysis activity"/>
    <property type="evidence" value="ECO:0007669"/>
    <property type="project" value="InterPro"/>
</dbReference>
<dbReference type="PROSITE" id="PS00211">
    <property type="entry name" value="ABC_TRANSPORTER_1"/>
    <property type="match status" value="1"/>
</dbReference>
<evidence type="ECO:0000256" key="2">
    <source>
        <dbReference type="ARBA" id="ARBA00022519"/>
    </source>
</evidence>
<dbReference type="PROSITE" id="PS50893">
    <property type="entry name" value="ABC_TRANSPORTER_2"/>
    <property type="match status" value="1"/>
</dbReference>
<dbReference type="GO" id="GO:0098796">
    <property type="term" value="C:membrane protein complex"/>
    <property type="evidence" value="ECO:0007669"/>
    <property type="project" value="UniProtKB-ARBA"/>
</dbReference>
<name>A0A285NG01_9HYPH</name>
<dbReference type="GO" id="GO:0022857">
    <property type="term" value="F:transmembrane transporter activity"/>
    <property type="evidence" value="ECO:0007669"/>
    <property type="project" value="TreeGrafter"/>
</dbReference>
<evidence type="ECO:0000256" key="6">
    <source>
        <dbReference type="ARBA" id="ARBA00038388"/>
    </source>
</evidence>
<dbReference type="Pfam" id="PF00005">
    <property type="entry name" value="ABC_tran"/>
    <property type="match status" value="1"/>
</dbReference>
<dbReference type="AlphaFoldDB" id="A0A285NG01"/>
<dbReference type="CDD" id="cd03255">
    <property type="entry name" value="ABC_MJ0796_LolCDE_FtsE"/>
    <property type="match status" value="1"/>
</dbReference>
<dbReference type="InterPro" id="IPR017871">
    <property type="entry name" value="ABC_transporter-like_CS"/>
</dbReference>
<proteinExistence type="inferred from homology"/>
<dbReference type="EMBL" id="OBEL01000001">
    <property type="protein sequence ID" value="SNZ07897.1"/>
    <property type="molecule type" value="Genomic_DNA"/>
</dbReference>
<keyword evidence="8" id="KW-0449">Lipoprotein</keyword>
<dbReference type="InterPro" id="IPR003593">
    <property type="entry name" value="AAA+_ATPase"/>
</dbReference>
<evidence type="ECO:0000256" key="4">
    <source>
        <dbReference type="ARBA" id="ARBA00022840"/>
    </source>
</evidence>
<dbReference type="GO" id="GO:0044874">
    <property type="term" value="P:lipoprotein localization to outer membrane"/>
    <property type="evidence" value="ECO:0007669"/>
    <property type="project" value="TreeGrafter"/>
</dbReference>
<keyword evidence="9" id="KW-1185">Reference proteome</keyword>
<comment type="similarity">
    <text evidence="6">Belongs to the ABC transporter superfamily. Macrolide exporter (TC 3.A.1.122) family.</text>
</comment>
<sequence>MNDLPTDEMKTVENTQPALEESRLIANDELLVLRDVQRSYIQADNELPILVGANLSVKAGEMVALVAPSGAGKSTLLHVAGLLERPNGGEVYIAGKPQSGAVDRARTVTRRDEIGFVYQFHHLLAEFSALENVVLPQLISGANKSEAESRALELLKYMRVDHRAAHRPAELSGGEQQRVAIARAMANGPRVLLADEPTGNLDPTTSDYVFKALNSLVKQSGISALVATHNLFLAERMDRQITLVDGKVVEI</sequence>
<dbReference type="GO" id="GO:0005886">
    <property type="term" value="C:plasma membrane"/>
    <property type="evidence" value="ECO:0007669"/>
    <property type="project" value="TreeGrafter"/>
</dbReference>
<dbReference type="InterPro" id="IPR017911">
    <property type="entry name" value="MacB-like_ATP-bd"/>
</dbReference>
<dbReference type="Gene3D" id="3.40.50.300">
    <property type="entry name" value="P-loop containing nucleotide triphosphate hydrolases"/>
    <property type="match status" value="1"/>
</dbReference>
<dbReference type="PANTHER" id="PTHR24220:SF689">
    <property type="entry name" value="LIPOPROTEIN-RELEASING SYSTEM ATP-BINDING PROTEIN LOLD"/>
    <property type="match status" value="1"/>
</dbReference>
<evidence type="ECO:0000256" key="1">
    <source>
        <dbReference type="ARBA" id="ARBA00022448"/>
    </source>
</evidence>
<dbReference type="GO" id="GO:0089705">
    <property type="term" value="P:protein localization to outer membrane"/>
    <property type="evidence" value="ECO:0007669"/>
    <property type="project" value="TreeGrafter"/>
</dbReference>
<evidence type="ECO:0000313" key="8">
    <source>
        <dbReference type="EMBL" id="SNZ07897.1"/>
    </source>
</evidence>
<evidence type="ECO:0000256" key="3">
    <source>
        <dbReference type="ARBA" id="ARBA00022741"/>
    </source>
</evidence>
<keyword evidence="3" id="KW-0547">Nucleotide-binding</keyword>
<keyword evidence="5" id="KW-1278">Translocase</keyword>
<keyword evidence="1" id="KW-0813">Transport</keyword>
<dbReference type="InterPro" id="IPR015854">
    <property type="entry name" value="ABC_transpr_LolD-like"/>
</dbReference>
<evidence type="ECO:0000259" key="7">
    <source>
        <dbReference type="PROSITE" id="PS50893"/>
    </source>
</evidence>